<evidence type="ECO:0000313" key="1">
    <source>
        <dbReference type="EMBL" id="KAH3695646.1"/>
    </source>
</evidence>
<protein>
    <submittedName>
        <fullName evidence="1">Uncharacterized protein</fullName>
    </submittedName>
</protein>
<organism evidence="1 2">
    <name type="scientific">Dreissena polymorpha</name>
    <name type="common">Zebra mussel</name>
    <name type="synonym">Mytilus polymorpha</name>
    <dbReference type="NCBI Taxonomy" id="45954"/>
    <lineage>
        <taxon>Eukaryota</taxon>
        <taxon>Metazoa</taxon>
        <taxon>Spiralia</taxon>
        <taxon>Lophotrochozoa</taxon>
        <taxon>Mollusca</taxon>
        <taxon>Bivalvia</taxon>
        <taxon>Autobranchia</taxon>
        <taxon>Heteroconchia</taxon>
        <taxon>Euheterodonta</taxon>
        <taxon>Imparidentia</taxon>
        <taxon>Neoheterodontei</taxon>
        <taxon>Myida</taxon>
        <taxon>Dreissenoidea</taxon>
        <taxon>Dreissenidae</taxon>
        <taxon>Dreissena</taxon>
    </lineage>
</organism>
<comment type="caution">
    <text evidence="1">The sequence shown here is derived from an EMBL/GenBank/DDBJ whole genome shotgun (WGS) entry which is preliminary data.</text>
</comment>
<accession>A0A9D4BAS7</accession>
<dbReference type="Proteomes" id="UP000828390">
    <property type="component" value="Unassembled WGS sequence"/>
</dbReference>
<dbReference type="AlphaFoldDB" id="A0A9D4BAS7"/>
<keyword evidence="2" id="KW-1185">Reference proteome</keyword>
<name>A0A9D4BAS7_DREPO</name>
<proteinExistence type="predicted"/>
<gene>
    <name evidence="1" type="ORF">DPMN_083104</name>
</gene>
<reference evidence="1" key="1">
    <citation type="journal article" date="2019" name="bioRxiv">
        <title>The Genome of the Zebra Mussel, Dreissena polymorpha: A Resource for Invasive Species Research.</title>
        <authorList>
            <person name="McCartney M.A."/>
            <person name="Auch B."/>
            <person name="Kono T."/>
            <person name="Mallez S."/>
            <person name="Zhang Y."/>
            <person name="Obille A."/>
            <person name="Becker A."/>
            <person name="Abrahante J.E."/>
            <person name="Garbe J."/>
            <person name="Badalamenti J.P."/>
            <person name="Herman A."/>
            <person name="Mangelson H."/>
            <person name="Liachko I."/>
            <person name="Sullivan S."/>
            <person name="Sone E.D."/>
            <person name="Koren S."/>
            <person name="Silverstein K.A.T."/>
            <person name="Beckman K.B."/>
            <person name="Gohl D.M."/>
        </authorList>
    </citation>
    <scope>NUCLEOTIDE SEQUENCE</scope>
    <source>
        <strain evidence="1">Duluth1</strain>
        <tissue evidence="1">Whole animal</tissue>
    </source>
</reference>
<reference evidence="1" key="2">
    <citation type="submission" date="2020-11" db="EMBL/GenBank/DDBJ databases">
        <authorList>
            <person name="McCartney M.A."/>
            <person name="Auch B."/>
            <person name="Kono T."/>
            <person name="Mallez S."/>
            <person name="Becker A."/>
            <person name="Gohl D.M."/>
            <person name="Silverstein K.A.T."/>
            <person name="Koren S."/>
            <person name="Bechman K.B."/>
            <person name="Herman A."/>
            <person name="Abrahante J.E."/>
            <person name="Garbe J."/>
        </authorList>
    </citation>
    <scope>NUCLEOTIDE SEQUENCE</scope>
    <source>
        <strain evidence="1">Duluth1</strain>
        <tissue evidence="1">Whole animal</tissue>
    </source>
</reference>
<dbReference type="EMBL" id="JAIWYP010000016">
    <property type="protein sequence ID" value="KAH3695646.1"/>
    <property type="molecule type" value="Genomic_DNA"/>
</dbReference>
<evidence type="ECO:0000313" key="2">
    <source>
        <dbReference type="Proteomes" id="UP000828390"/>
    </source>
</evidence>
<sequence>MCLPRSLLTKSSMERAGYNVFASLATHYGLHGKGRLSCVCLARYSLRAPWKGPAIKCLPRSLLTKSSMESAGCHVFASLATH</sequence>